<evidence type="ECO:0000313" key="1">
    <source>
        <dbReference type="EMBL" id="OBZ89003.1"/>
    </source>
</evidence>
<gene>
    <name evidence="1" type="ORF">A0J61_02957</name>
</gene>
<organism evidence="1 2">
    <name type="scientific">Choanephora cucurbitarum</name>
    <dbReference type="NCBI Taxonomy" id="101091"/>
    <lineage>
        <taxon>Eukaryota</taxon>
        <taxon>Fungi</taxon>
        <taxon>Fungi incertae sedis</taxon>
        <taxon>Mucoromycota</taxon>
        <taxon>Mucoromycotina</taxon>
        <taxon>Mucoromycetes</taxon>
        <taxon>Mucorales</taxon>
        <taxon>Mucorineae</taxon>
        <taxon>Choanephoraceae</taxon>
        <taxon>Choanephoroideae</taxon>
        <taxon>Choanephora</taxon>
    </lineage>
</organism>
<protein>
    <submittedName>
        <fullName evidence="1">Uncharacterized protein</fullName>
    </submittedName>
</protein>
<comment type="caution">
    <text evidence="1">The sequence shown here is derived from an EMBL/GenBank/DDBJ whole genome shotgun (WGS) entry which is preliminary data.</text>
</comment>
<dbReference type="InParanoid" id="A0A1C7NIT4"/>
<dbReference type="Proteomes" id="UP000093000">
    <property type="component" value="Unassembled WGS sequence"/>
</dbReference>
<evidence type="ECO:0000313" key="2">
    <source>
        <dbReference type="Proteomes" id="UP000093000"/>
    </source>
</evidence>
<accession>A0A1C7NIT4</accession>
<reference evidence="1 2" key="1">
    <citation type="submission" date="2016-03" db="EMBL/GenBank/DDBJ databases">
        <title>Choanephora cucurbitarum.</title>
        <authorList>
            <person name="Min B."/>
            <person name="Park H."/>
            <person name="Park J.-H."/>
            <person name="Shin H.-D."/>
            <person name="Choi I.-G."/>
        </authorList>
    </citation>
    <scope>NUCLEOTIDE SEQUENCE [LARGE SCALE GENOMIC DNA]</scope>
    <source>
        <strain evidence="1 2">KUS-F28377</strain>
    </source>
</reference>
<proteinExistence type="predicted"/>
<sequence length="75" mass="8544">MIDTLPTLNNGGVSTRSNKNDIKTPYLASNWIETKDILQAYGEPFIANTTPMPFKVLEHGLRYRQVKQLARSYIC</sequence>
<keyword evidence="2" id="KW-1185">Reference proteome</keyword>
<name>A0A1C7NIT4_9FUNG</name>
<dbReference type="AlphaFoldDB" id="A0A1C7NIT4"/>
<dbReference type="EMBL" id="LUGH01000119">
    <property type="protein sequence ID" value="OBZ89003.1"/>
    <property type="molecule type" value="Genomic_DNA"/>
</dbReference>